<feature type="compositionally biased region" description="Polar residues" evidence="1">
    <location>
        <begin position="1"/>
        <end position="24"/>
    </location>
</feature>
<evidence type="ECO:0000313" key="2">
    <source>
        <dbReference type="EMBL" id="KAF3441338.1"/>
    </source>
</evidence>
<name>A0A8K0E654_9ROSA</name>
<protein>
    <submittedName>
        <fullName evidence="2">Uncharacterized protein</fullName>
    </submittedName>
</protein>
<gene>
    <name evidence="2" type="ORF">FNV43_RR15252</name>
</gene>
<feature type="region of interest" description="Disordered" evidence="1">
    <location>
        <begin position="1"/>
        <end position="46"/>
    </location>
</feature>
<feature type="compositionally biased region" description="Pro residues" evidence="1">
    <location>
        <begin position="26"/>
        <end position="35"/>
    </location>
</feature>
<keyword evidence="3" id="KW-1185">Reference proteome</keyword>
<evidence type="ECO:0000313" key="3">
    <source>
        <dbReference type="Proteomes" id="UP000796880"/>
    </source>
</evidence>
<dbReference type="PANTHER" id="PTHR35459:SF2">
    <property type="entry name" value="T1N6.14 PROTEIN"/>
    <property type="match status" value="1"/>
</dbReference>
<dbReference type="AlphaFoldDB" id="A0A8K0E654"/>
<evidence type="ECO:0000256" key="1">
    <source>
        <dbReference type="SAM" id="MobiDB-lite"/>
    </source>
</evidence>
<dbReference type="Proteomes" id="UP000796880">
    <property type="component" value="Unassembled WGS sequence"/>
</dbReference>
<organism evidence="2 3">
    <name type="scientific">Rhamnella rubrinervis</name>
    <dbReference type="NCBI Taxonomy" id="2594499"/>
    <lineage>
        <taxon>Eukaryota</taxon>
        <taxon>Viridiplantae</taxon>
        <taxon>Streptophyta</taxon>
        <taxon>Embryophyta</taxon>
        <taxon>Tracheophyta</taxon>
        <taxon>Spermatophyta</taxon>
        <taxon>Magnoliopsida</taxon>
        <taxon>eudicotyledons</taxon>
        <taxon>Gunneridae</taxon>
        <taxon>Pentapetalae</taxon>
        <taxon>rosids</taxon>
        <taxon>fabids</taxon>
        <taxon>Rosales</taxon>
        <taxon>Rhamnaceae</taxon>
        <taxon>rhamnoid group</taxon>
        <taxon>Rhamneae</taxon>
        <taxon>Rhamnella</taxon>
    </lineage>
</organism>
<accession>A0A8K0E654</accession>
<sequence>MEEPKSAQSTPTTQVPNAPTSAQTLPPQPPHSLPPKPRKRPLDNDARIRNSNCFKIRAVLRDLRPHFLEVLRTADFRNCKSSHEIQEQLKLLVELYKTAETIAIGKCRNTIENHSLPGERPHDVITDQAKPDTLFGKPSDNKFSSTGAEKLKAEDGQASYIIGGSAFGWNFITYDGKEPVYYGVTKESFQAAR</sequence>
<dbReference type="PANTHER" id="PTHR35459">
    <property type="entry name" value="T1N6.14 PROTEIN"/>
    <property type="match status" value="1"/>
</dbReference>
<dbReference type="OrthoDB" id="672903at2759"/>
<comment type="caution">
    <text evidence="2">The sequence shown here is derived from an EMBL/GenBank/DDBJ whole genome shotgun (WGS) entry which is preliminary data.</text>
</comment>
<reference evidence="2" key="1">
    <citation type="submission" date="2020-03" db="EMBL/GenBank/DDBJ databases">
        <title>A high-quality chromosome-level genome assembly of a woody plant with both climbing and erect habits, Rhamnella rubrinervis.</title>
        <authorList>
            <person name="Lu Z."/>
            <person name="Yang Y."/>
            <person name="Zhu X."/>
            <person name="Sun Y."/>
        </authorList>
    </citation>
    <scope>NUCLEOTIDE SEQUENCE</scope>
    <source>
        <strain evidence="2">BYM</strain>
        <tissue evidence="2">Leaf</tissue>
    </source>
</reference>
<proteinExistence type="predicted"/>
<dbReference type="EMBL" id="VOIH02000007">
    <property type="protein sequence ID" value="KAF3441338.1"/>
    <property type="molecule type" value="Genomic_DNA"/>
</dbReference>